<name>A0A015L1G0_RHIIW</name>
<evidence type="ECO:0000313" key="2">
    <source>
        <dbReference type="EMBL" id="EXX66186.1"/>
    </source>
</evidence>
<feature type="chain" id="PRO_5001474837" evidence="1">
    <location>
        <begin position="26"/>
        <end position="483"/>
    </location>
</feature>
<comment type="caution">
    <text evidence="2">The sequence shown here is derived from an EMBL/GenBank/DDBJ whole genome shotgun (WGS) entry which is preliminary data.</text>
</comment>
<organism evidence="2 3">
    <name type="scientific">Rhizophagus irregularis (strain DAOM 197198w)</name>
    <name type="common">Glomus intraradices</name>
    <dbReference type="NCBI Taxonomy" id="1432141"/>
    <lineage>
        <taxon>Eukaryota</taxon>
        <taxon>Fungi</taxon>
        <taxon>Fungi incertae sedis</taxon>
        <taxon>Mucoromycota</taxon>
        <taxon>Glomeromycotina</taxon>
        <taxon>Glomeromycetes</taxon>
        <taxon>Glomerales</taxon>
        <taxon>Glomeraceae</taxon>
        <taxon>Rhizophagus</taxon>
    </lineage>
</organism>
<keyword evidence="3" id="KW-1185">Reference proteome</keyword>
<proteinExistence type="predicted"/>
<gene>
    <name evidence="2" type="ORF">RirG_126230</name>
</gene>
<accession>A0A015L1G0</accession>
<sequence>MTFLNFRLNACPICLICLDCQNIYGQDCICQARVVIWKRKKVERDYVVDFCHRPLTQKGATNQKSPLDLEFVNWGFANISSNIDFSPIPNNVNICQRCMMEYRGKKNDSINKQFIPNNLISVKENCIAVRDHIVVKEDCIIVKENSIDFSVDSAALKSNVLPAPSSLPNDVQSMSKISKPDLRYIPLVCFDKLKQPRKKLDGAIDIPYDLNNLTTFGQIEEEILSRNLPKEWGKIEIGLICYQKSSNPKADHFNLKSSDSIVAFVAEWKKNKKMQLCVYSERQYKRKEIIYGSSVVEDDDIEEPVSKKLRTSESDSGSPLNITKLEIYKNLPKCEYYLQGCLIAEDGRHFKLNNEMIIIWARAILSKINGVDATHPPLTKLFDKINYRYPNSKRPLEDHNNIISTDDSPIETPILSKKIKPNLATVHLKKKSPYKSNIQITKGMTFQDLIKYVFPMGPPEGKRFVIKSSLNTDGKTFLSEQII</sequence>
<feature type="signal peptide" evidence="1">
    <location>
        <begin position="1"/>
        <end position="25"/>
    </location>
</feature>
<dbReference type="AlphaFoldDB" id="A0A015L1G0"/>
<evidence type="ECO:0000256" key="1">
    <source>
        <dbReference type="SAM" id="SignalP"/>
    </source>
</evidence>
<evidence type="ECO:0000313" key="3">
    <source>
        <dbReference type="Proteomes" id="UP000022910"/>
    </source>
</evidence>
<keyword evidence="1" id="KW-0732">Signal</keyword>
<dbReference type="Proteomes" id="UP000022910">
    <property type="component" value="Unassembled WGS sequence"/>
</dbReference>
<dbReference type="OrthoDB" id="2318104at2759"/>
<dbReference type="EMBL" id="JEMT01019422">
    <property type="protein sequence ID" value="EXX66186.1"/>
    <property type="molecule type" value="Genomic_DNA"/>
</dbReference>
<dbReference type="HOGENOM" id="CLU_565175_0_0_1"/>
<reference evidence="2 3" key="1">
    <citation type="submission" date="2014-02" db="EMBL/GenBank/DDBJ databases">
        <title>Single nucleus genome sequencing reveals high similarity among nuclei of an endomycorrhizal fungus.</title>
        <authorList>
            <person name="Lin K."/>
            <person name="Geurts R."/>
            <person name="Zhang Z."/>
            <person name="Limpens E."/>
            <person name="Saunders D.G."/>
            <person name="Mu D."/>
            <person name="Pang E."/>
            <person name="Cao H."/>
            <person name="Cha H."/>
            <person name="Lin T."/>
            <person name="Zhou Q."/>
            <person name="Shang Y."/>
            <person name="Li Y."/>
            <person name="Ivanov S."/>
            <person name="Sharma T."/>
            <person name="Velzen R.V."/>
            <person name="Ruijter N.D."/>
            <person name="Aanen D.K."/>
            <person name="Win J."/>
            <person name="Kamoun S."/>
            <person name="Bisseling T."/>
            <person name="Huang S."/>
        </authorList>
    </citation>
    <scope>NUCLEOTIDE SEQUENCE [LARGE SCALE GENOMIC DNA]</scope>
    <source>
        <strain evidence="3">DAOM197198w</strain>
    </source>
</reference>
<protein>
    <submittedName>
        <fullName evidence="2">Uncharacterized protein</fullName>
    </submittedName>
</protein>